<sequence length="130" mass="13631">MLLFHCCARANPSKLGSDSRTASGERWGHGPACSPGAGGVATREARVPTFAGGRCVSASQAGAVRPDPTRVCLVPRAGAAARHGRRAPRPGVSSRPRVPARCRRWARCCPACSESGGQARRPRRHGLVLV</sequence>
<dbReference type="Proteomes" id="UP000244336">
    <property type="component" value="Chromosome 8"/>
</dbReference>
<evidence type="ECO:0000313" key="3">
    <source>
        <dbReference type="Proteomes" id="UP000244336"/>
    </source>
</evidence>
<gene>
    <name evidence="2" type="ORF">GQ55_8G153200</name>
</gene>
<feature type="region of interest" description="Disordered" evidence="1">
    <location>
        <begin position="78"/>
        <end position="97"/>
    </location>
</feature>
<keyword evidence="3" id="KW-1185">Reference proteome</keyword>
<proteinExistence type="predicted"/>
<protein>
    <submittedName>
        <fullName evidence="2">Uncharacterized protein</fullName>
    </submittedName>
</protein>
<evidence type="ECO:0000256" key="1">
    <source>
        <dbReference type="SAM" id="MobiDB-lite"/>
    </source>
</evidence>
<dbReference type="AlphaFoldDB" id="A0A2T7CN75"/>
<dbReference type="Gramene" id="PUZ44800">
    <property type="protein sequence ID" value="PUZ44800"/>
    <property type="gene ID" value="GQ55_8G153200"/>
</dbReference>
<dbReference type="EMBL" id="CM009756">
    <property type="protein sequence ID" value="PUZ44800.1"/>
    <property type="molecule type" value="Genomic_DNA"/>
</dbReference>
<organism evidence="2 3">
    <name type="scientific">Panicum hallii var. hallii</name>
    <dbReference type="NCBI Taxonomy" id="1504633"/>
    <lineage>
        <taxon>Eukaryota</taxon>
        <taxon>Viridiplantae</taxon>
        <taxon>Streptophyta</taxon>
        <taxon>Embryophyta</taxon>
        <taxon>Tracheophyta</taxon>
        <taxon>Spermatophyta</taxon>
        <taxon>Magnoliopsida</taxon>
        <taxon>Liliopsida</taxon>
        <taxon>Poales</taxon>
        <taxon>Poaceae</taxon>
        <taxon>PACMAD clade</taxon>
        <taxon>Panicoideae</taxon>
        <taxon>Panicodae</taxon>
        <taxon>Paniceae</taxon>
        <taxon>Panicinae</taxon>
        <taxon>Panicum</taxon>
        <taxon>Panicum sect. Panicum</taxon>
    </lineage>
</organism>
<accession>A0A2T7CN75</accession>
<name>A0A2T7CN75_9POAL</name>
<reference evidence="2 3" key="1">
    <citation type="submission" date="2018-04" db="EMBL/GenBank/DDBJ databases">
        <title>WGS assembly of Panicum hallii var. hallii HAL2.</title>
        <authorList>
            <person name="Lovell J."/>
            <person name="Jenkins J."/>
            <person name="Lowry D."/>
            <person name="Mamidi S."/>
            <person name="Sreedasyam A."/>
            <person name="Weng X."/>
            <person name="Barry K."/>
            <person name="Bonette J."/>
            <person name="Campitelli B."/>
            <person name="Daum C."/>
            <person name="Gordon S."/>
            <person name="Gould B."/>
            <person name="Lipzen A."/>
            <person name="MacQueen A."/>
            <person name="Palacio-Mejia J."/>
            <person name="Plott C."/>
            <person name="Shakirov E."/>
            <person name="Shu S."/>
            <person name="Yoshinaga Y."/>
            <person name="Zane M."/>
            <person name="Rokhsar D."/>
            <person name="Grimwood J."/>
            <person name="Schmutz J."/>
            <person name="Juenger T."/>
        </authorList>
    </citation>
    <scope>NUCLEOTIDE SEQUENCE [LARGE SCALE GENOMIC DNA]</scope>
    <source>
        <strain evidence="3">cv. HAL2</strain>
    </source>
</reference>
<feature type="region of interest" description="Disordered" evidence="1">
    <location>
        <begin position="12"/>
        <end position="40"/>
    </location>
</feature>
<evidence type="ECO:0000313" key="2">
    <source>
        <dbReference type="EMBL" id="PUZ44800.1"/>
    </source>
</evidence>